<feature type="compositionally biased region" description="Polar residues" evidence="1">
    <location>
        <begin position="188"/>
        <end position="208"/>
    </location>
</feature>
<proteinExistence type="predicted"/>
<organism evidence="3 4">
    <name type="scientific">Dyadobacter flavalbus</name>
    <dbReference type="NCBI Taxonomy" id="2579942"/>
    <lineage>
        <taxon>Bacteria</taxon>
        <taxon>Pseudomonadati</taxon>
        <taxon>Bacteroidota</taxon>
        <taxon>Cytophagia</taxon>
        <taxon>Cytophagales</taxon>
        <taxon>Spirosomataceae</taxon>
        <taxon>Dyadobacter</taxon>
    </lineage>
</organism>
<feature type="region of interest" description="Disordered" evidence="1">
    <location>
        <begin position="148"/>
        <end position="217"/>
    </location>
</feature>
<feature type="domain" description="Outer membrane protein beta-barrel" evidence="2">
    <location>
        <begin position="360"/>
        <end position="509"/>
    </location>
</feature>
<dbReference type="OrthoDB" id="1492760at2"/>
<gene>
    <name evidence="3" type="ORF">FEM33_12245</name>
</gene>
<dbReference type="InterPro" id="IPR025665">
    <property type="entry name" value="Beta-barrel_OMP_2"/>
</dbReference>
<feature type="compositionally biased region" description="Polar residues" evidence="1">
    <location>
        <begin position="161"/>
        <end position="172"/>
    </location>
</feature>
<dbReference type="AlphaFoldDB" id="A0A5M8QVF6"/>
<feature type="compositionally biased region" description="Low complexity" evidence="1">
    <location>
        <begin position="173"/>
        <end position="184"/>
    </location>
</feature>
<evidence type="ECO:0000313" key="4">
    <source>
        <dbReference type="Proteomes" id="UP000323994"/>
    </source>
</evidence>
<accession>A0A5M8QVF6</accession>
<feature type="compositionally biased region" description="Basic and acidic residues" evidence="1">
    <location>
        <begin position="116"/>
        <end position="131"/>
    </location>
</feature>
<reference evidence="3 4" key="1">
    <citation type="submission" date="2019-05" db="EMBL/GenBank/DDBJ databases">
        <authorList>
            <person name="Qu J.-H."/>
        </authorList>
    </citation>
    <scope>NUCLEOTIDE SEQUENCE [LARGE SCALE GENOMIC DNA]</scope>
    <source>
        <strain evidence="3 4">NS28</strain>
    </source>
</reference>
<dbReference type="Pfam" id="PF13568">
    <property type="entry name" value="OMP_b-brl_2"/>
    <property type="match status" value="1"/>
</dbReference>
<protein>
    <submittedName>
        <fullName evidence="3">Outer membrane beta-barrel protein</fullName>
    </submittedName>
</protein>
<sequence>MIRITLPKYIIMKMHTVLYTYGIMLMAISASAQGVSKDSINMLNQQKEAIEISKKLNEKRIELAKLENELTEKTNKANEAAQEAQKAAGENEDLANRLRNDAQNKDLANQANKSAKQAEKSAKNARKAAEDVDDINKKIESLRKEIAEEESKSGIAPAMGVTSSSQASGTTYSGQANGSNQSGGMFQGNGSNQSAGYNQSGGSNQAPAYSNPAPAQQYPNNQQVIQRNVPVDGGNSNANANEIAQKVLESTYKNYPQQAGQPSIIINNIIVPSDYDKSRTAGGSGQQMQQYGNNNMDDYEAFKAWQNQRRGNAYSGQNNLPQNTEQTQYIQSRPGERLTFKERFGEVNARNSGMWVIPMVGVHASNFNADFKEGTADGRTGWNAGLDFRIHMKRFFIQPGAHYFSSSLRVTSEDSISSAPLLDGPRIHSLKVPVMIGLYLTKANKGFFKANIKGGIVGTYVLDVDDNNQAQFSKNNIEDYSYGLNAGLGLEFGFITLDFSHEWGMSPLFKQNDIKNNVLRATLGFKL</sequence>
<dbReference type="Proteomes" id="UP000323994">
    <property type="component" value="Unassembled WGS sequence"/>
</dbReference>
<evidence type="ECO:0000256" key="1">
    <source>
        <dbReference type="SAM" id="MobiDB-lite"/>
    </source>
</evidence>
<dbReference type="EMBL" id="VBSN01000038">
    <property type="protein sequence ID" value="KAA6439050.1"/>
    <property type="molecule type" value="Genomic_DNA"/>
</dbReference>
<name>A0A5M8QVF6_9BACT</name>
<keyword evidence="4" id="KW-1185">Reference proteome</keyword>
<evidence type="ECO:0000313" key="3">
    <source>
        <dbReference type="EMBL" id="KAA6439050.1"/>
    </source>
</evidence>
<feature type="region of interest" description="Disordered" evidence="1">
    <location>
        <begin position="108"/>
        <end position="131"/>
    </location>
</feature>
<evidence type="ECO:0000259" key="2">
    <source>
        <dbReference type="Pfam" id="PF13568"/>
    </source>
</evidence>
<comment type="caution">
    <text evidence="3">The sequence shown here is derived from an EMBL/GenBank/DDBJ whole genome shotgun (WGS) entry which is preliminary data.</text>
</comment>